<evidence type="ECO:0000256" key="3">
    <source>
        <dbReference type="ARBA" id="ARBA00022763"/>
    </source>
</evidence>
<dbReference type="FunFam" id="3.30.230.10:FF:000014">
    <property type="entry name" value="DNA mismatch repair protein Mlh1"/>
    <property type="match status" value="1"/>
</dbReference>
<reference evidence="8 9" key="1">
    <citation type="submission" date="2016-07" db="EMBL/GenBank/DDBJ databases">
        <title>Pervasive Adenine N6-methylation of Active Genes in Fungi.</title>
        <authorList>
            <consortium name="DOE Joint Genome Institute"/>
            <person name="Mondo S.J."/>
            <person name="Dannebaum R.O."/>
            <person name="Kuo R.C."/>
            <person name="Labutti K."/>
            <person name="Haridas S."/>
            <person name="Kuo A."/>
            <person name="Salamov A."/>
            <person name="Ahrendt S.R."/>
            <person name="Lipzen A."/>
            <person name="Sullivan W."/>
            <person name="Andreopoulos W.B."/>
            <person name="Clum A."/>
            <person name="Lindquist E."/>
            <person name="Daum C."/>
            <person name="Ramamoorthy G.K."/>
            <person name="Gryganskyi A."/>
            <person name="Culley D."/>
            <person name="Magnuson J.K."/>
            <person name="James T.Y."/>
            <person name="O'Malley M.A."/>
            <person name="Stajich J.E."/>
            <person name="Spatafora J.W."/>
            <person name="Visel A."/>
            <person name="Grigoriev I.V."/>
        </authorList>
    </citation>
    <scope>NUCLEOTIDE SEQUENCE [LARGE SCALE GENOMIC DNA]</scope>
    <source>
        <strain evidence="8 9">JEL800</strain>
    </source>
</reference>
<feature type="compositionally biased region" description="Low complexity" evidence="6">
    <location>
        <begin position="413"/>
        <end position="431"/>
    </location>
</feature>
<dbReference type="FunFam" id="3.30.565.10:FF:000109">
    <property type="entry name" value="Related to MLH1-DNA mismatch repair protein"/>
    <property type="match status" value="1"/>
</dbReference>
<protein>
    <submittedName>
        <fullName evidence="8">DNA mismatch repair protein MutL</fullName>
    </submittedName>
</protein>
<evidence type="ECO:0000259" key="7">
    <source>
        <dbReference type="SMART" id="SM01340"/>
    </source>
</evidence>
<dbReference type="Gene3D" id="3.30.230.10">
    <property type="match status" value="1"/>
</dbReference>
<dbReference type="InterPro" id="IPR020568">
    <property type="entry name" value="Ribosomal_Su5_D2-typ_SF"/>
</dbReference>
<dbReference type="CDD" id="cd03483">
    <property type="entry name" value="MutL_Trans_MLH1"/>
    <property type="match status" value="1"/>
</dbReference>
<feature type="region of interest" description="Disordered" evidence="6">
    <location>
        <begin position="365"/>
        <end position="390"/>
    </location>
</feature>
<feature type="compositionally biased region" description="Polar residues" evidence="6">
    <location>
        <begin position="435"/>
        <end position="449"/>
    </location>
</feature>
<dbReference type="InterPro" id="IPR002099">
    <property type="entry name" value="MutL/Mlh/PMS"/>
</dbReference>
<proteinExistence type="inferred from homology"/>
<dbReference type="EMBL" id="MCGO01000012">
    <property type="protein sequence ID" value="ORY48174.1"/>
    <property type="molecule type" value="Genomic_DNA"/>
</dbReference>
<dbReference type="GO" id="GO:0032389">
    <property type="term" value="C:MutLalpha complex"/>
    <property type="evidence" value="ECO:0007669"/>
    <property type="project" value="TreeGrafter"/>
</dbReference>
<gene>
    <name evidence="8" type="ORF">BCR33DRAFT_59878</name>
</gene>
<dbReference type="SUPFAM" id="SSF54211">
    <property type="entry name" value="Ribosomal protein S5 domain 2-like"/>
    <property type="match status" value="1"/>
</dbReference>
<evidence type="ECO:0000256" key="6">
    <source>
        <dbReference type="SAM" id="MobiDB-lite"/>
    </source>
</evidence>
<dbReference type="Pfam" id="PF13589">
    <property type="entry name" value="HATPase_c_3"/>
    <property type="match status" value="1"/>
</dbReference>
<dbReference type="GO" id="GO:0016887">
    <property type="term" value="F:ATP hydrolysis activity"/>
    <property type="evidence" value="ECO:0007669"/>
    <property type="project" value="InterPro"/>
</dbReference>
<dbReference type="InterPro" id="IPR032189">
    <property type="entry name" value="Mlh1_C"/>
</dbReference>
<dbReference type="Pfam" id="PF16413">
    <property type="entry name" value="Mlh1_C"/>
    <property type="match status" value="1"/>
</dbReference>
<evidence type="ECO:0000256" key="5">
    <source>
        <dbReference type="ARBA" id="ARBA00023242"/>
    </source>
</evidence>
<dbReference type="STRING" id="329046.A0A1Y2CMW5"/>
<dbReference type="InterPro" id="IPR014762">
    <property type="entry name" value="DNA_mismatch_repair_CS"/>
</dbReference>
<dbReference type="GO" id="GO:0006298">
    <property type="term" value="P:mismatch repair"/>
    <property type="evidence" value="ECO:0007669"/>
    <property type="project" value="InterPro"/>
</dbReference>
<evidence type="ECO:0000256" key="2">
    <source>
        <dbReference type="ARBA" id="ARBA00006082"/>
    </source>
</evidence>
<dbReference type="AlphaFoldDB" id="A0A1Y2CMW5"/>
<dbReference type="CDD" id="cd16926">
    <property type="entry name" value="HATPase_MutL-MLH-PMS-like"/>
    <property type="match status" value="1"/>
</dbReference>
<dbReference type="Gene3D" id="3.30.565.10">
    <property type="entry name" value="Histidine kinase-like ATPase, C-terminal domain"/>
    <property type="match status" value="1"/>
</dbReference>
<dbReference type="PANTHER" id="PTHR10073">
    <property type="entry name" value="DNA MISMATCH REPAIR PROTEIN MLH, PMS, MUTL"/>
    <property type="match status" value="1"/>
</dbReference>
<dbReference type="InterPro" id="IPR014721">
    <property type="entry name" value="Ribsml_uS5_D2-typ_fold_subgr"/>
</dbReference>
<comment type="similarity">
    <text evidence="2">Belongs to the DNA mismatch repair MutL/HexB family.</text>
</comment>
<dbReference type="PROSITE" id="PS00058">
    <property type="entry name" value="DNA_MISMATCH_REPAIR_1"/>
    <property type="match status" value="1"/>
</dbReference>
<dbReference type="GO" id="GO:0140664">
    <property type="term" value="F:ATP-dependent DNA damage sensor activity"/>
    <property type="evidence" value="ECO:0007669"/>
    <property type="project" value="InterPro"/>
</dbReference>
<feature type="compositionally biased region" description="Low complexity" evidence="6">
    <location>
        <begin position="370"/>
        <end position="383"/>
    </location>
</feature>
<comment type="caution">
    <text evidence="8">The sequence shown here is derived from an EMBL/GenBank/DDBJ whole genome shotgun (WGS) entry which is preliminary data.</text>
</comment>
<keyword evidence="9" id="KW-1185">Reference proteome</keyword>
<dbReference type="InterPro" id="IPR013507">
    <property type="entry name" value="DNA_mismatch_S5_2-like"/>
</dbReference>
<accession>A0A1Y2CMW5</accession>
<evidence type="ECO:0000256" key="1">
    <source>
        <dbReference type="ARBA" id="ARBA00004123"/>
    </source>
</evidence>
<feature type="domain" description="DNA mismatch repair protein S5" evidence="7">
    <location>
        <begin position="222"/>
        <end position="341"/>
    </location>
</feature>
<keyword evidence="4" id="KW-0234">DNA repair</keyword>
<dbReference type="OrthoDB" id="10263226at2759"/>
<dbReference type="GO" id="GO:0005524">
    <property type="term" value="F:ATP binding"/>
    <property type="evidence" value="ECO:0007669"/>
    <property type="project" value="InterPro"/>
</dbReference>
<name>A0A1Y2CMW5_9FUNG</name>
<dbReference type="GO" id="GO:0030983">
    <property type="term" value="F:mismatched DNA binding"/>
    <property type="evidence" value="ECO:0007669"/>
    <property type="project" value="InterPro"/>
</dbReference>
<keyword evidence="5" id="KW-0539">Nucleus</keyword>
<dbReference type="SMART" id="SM01340">
    <property type="entry name" value="DNA_mis_repair"/>
    <property type="match status" value="1"/>
</dbReference>
<sequence>MAERTPTIRKLSEAVVNRIAAGEIIQRPANAIKELIENSLDAGSTSITITVKDGGLKVLQIQDNGHGISKEDLPLVCERFATSKIREFEDLSNIGTYGFRGEALASISHVSHVAITTKTADSACAWKAHYSDGVMVPAKAGGSSDAKPTAGNVGTQILIEDLFFNVPIRKKALKAAAEEYNRIVDVVTRYAIHNSSVSFTCKKVGSNSADFRSTQGSTRDVIRQVYGPAVAKELIDITHHNDELEFKINAVVSNANYNMKKMVFLLFINHRAVDSSNIKRAMENLYSVYLPKNAHAFCYISLEMKPQNVDVNVHPTKKEVMFLNEEKVIEALCDTIKDKLANVNDSRMFKPAQIVTTTAKLSQITNTADSSSTKSKPIISTPTYRKEHEMVRTDSRLQTLDSFIKSNPTFNKSKSASPAHLASSSSTPSNPVIQRESSNPVTTTETPKTASVERMEVDSVSDQPSITRDNIVDVQLSSILNLKEKVNTAAHSGMTDLFRNHTLVGPVDDRWMLLQYQTKLFIVDVEDVSRELFYQLALYGFSNFGYLHLSTPVSIHELLLVALNEESALHPKESEGLQDFESIASQIVQTFIQRREMLQEYFSMVVLEDGTLMSLPVILKGYEPNLGKLPLFLIRLGTEVDWQTEEGCFDTFCREIGIFYACEPPYLDTESNNQDNIGTGKEEPVELVEYKWAIEHVVFKALKQWYLPSKEIAQKETVVQVVDLPDLYKVFERC</sequence>
<dbReference type="NCBIfam" id="TIGR00585">
    <property type="entry name" value="mutl"/>
    <property type="match status" value="1"/>
</dbReference>
<evidence type="ECO:0000313" key="8">
    <source>
        <dbReference type="EMBL" id="ORY48174.1"/>
    </source>
</evidence>
<comment type="subcellular location">
    <subcellularLocation>
        <location evidence="1">Nucleus</location>
    </subcellularLocation>
</comment>
<evidence type="ECO:0000256" key="4">
    <source>
        <dbReference type="ARBA" id="ARBA00023204"/>
    </source>
</evidence>
<feature type="region of interest" description="Disordered" evidence="6">
    <location>
        <begin position="408"/>
        <end position="464"/>
    </location>
</feature>
<evidence type="ECO:0000313" key="9">
    <source>
        <dbReference type="Proteomes" id="UP000193642"/>
    </source>
</evidence>
<dbReference type="Pfam" id="PF01119">
    <property type="entry name" value="DNA_mis_repair"/>
    <property type="match status" value="1"/>
</dbReference>
<dbReference type="SUPFAM" id="SSF55874">
    <property type="entry name" value="ATPase domain of HSP90 chaperone/DNA topoisomerase II/histidine kinase"/>
    <property type="match status" value="1"/>
</dbReference>
<organism evidence="8 9">
    <name type="scientific">Rhizoclosmatium globosum</name>
    <dbReference type="NCBI Taxonomy" id="329046"/>
    <lineage>
        <taxon>Eukaryota</taxon>
        <taxon>Fungi</taxon>
        <taxon>Fungi incertae sedis</taxon>
        <taxon>Chytridiomycota</taxon>
        <taxon>Chytridiomycota incertae sedis</taxon>
        <taxon>Chytridiomycetes</taxon>
        <taxon>Chytridiales</taxon>
        <taxon>Chytriomycetaceae</taxon>
        <taxon>Rhizoclosmatium</taxon>
    </lineage>
</organism>
<dbReference type="InterPro" id="IPR038973">
    <property type="entry name" value="MutL/Mlh/Pms-like"/>
</dbReference>
<dbReference type="PANTHER" id="PTHR10073:SF12">
    <property type="entry name" value="DNA MISMATCH REPAIR PROTEIN MLH1"/>
    <property type="match status" value="1"/>
</dbReference>
<keyword evidence="3" id="KW-0227">DNA damage</keyword>
<dbReference type="Proteomes" id="UP000193642">
    <property type="component" value="Unassembled WGS sequence"/>
</dbReference>
<dbReference type="InterPro" id="IPR036890">
    <property type="entry name" value="HATPase_C_sf"/>
</dbReference>